<dbReference type="RefSeq" id="WP_146157621.1">
    <property type="nucleotide sequence ID" value="NZ_PVNL01000048.1"/>
</dbReference>
<dbReference type="Proteomes" id="UP000238823">
    <property type="component" value="Unassembled WGS sequence"/>
</dbReference>
<evidence type="ECO:0000313" key="2">
    <source>
        <dbReference type="Proteomes" id="UP000238823"/>
    </source>
</evidence>
<gene>
    <name evidence="1" type="ORF">ENSA7_24370</name>
</gene>
<dbReference type="EMBL" id="PVNL01000048">
    <property type="protein sequence ID" value="PRQ07872.1"/>
    <property type="molecule type" value="Genomic_DNA"/>
</dbReference>
<proteinExistence type="predicted"/>
<organism evidence="1 2">
    <name type="scientific">Enhygromyxa salina</name>
    <dbReference type="NCBI Taxonomy" id="215803"/>
    <lineage>
        <taxon>Bacteria</taxon>
        <taxon>Pseudomonadati</taxon>
        <taxon>Myxococcota</taxon>
        <taxon>Polyangia</taxon>
        <taxon>Nannocystales</taxon>
        <taxon>Nannocystaceae</taxon>
        <taxon>Enhygromyxa</taxon>
    </lineage>
</organism>
<dbReference type="OrthoDB" id="9842093at2"/>
<protein>
    <submittedName>
        <fullName evidence="1">Uncharacterized protein</fullName>
    </submittedName>
</protein>
<reference evidence="1 2" key="1">
    <citation type="submission" date="2018-03" db="EMBL/GenBank/DDBJ databases">
        <title>Draft Genome Sequences of the Obligatory Marine Myxobacteria Enhygromyxa salina SWB007.</title>
        <authorList>
            <person name="Poehlein A."/>
            <person name="Moghaddam J.A."/>
            <person name="Harms H."/>
            <person name="Alanjari M."/>
            <person name="Koenig G.M."/>
            <person name="Daniel R."/>
            <person name="Schaeberle T.F."/>
        </authorList>
    </citation>
    <scope>NUCLEOTIDE SEQUENCE [LARGE SCALE GENOMIC DNA]</scope>
    <source>
        <strain evidence="1 2">SWB007</strain>
    </source>
</reference>
<comment type="caution">
    <text evidence="1">The sequence shown here is derived from an EMBL/GenBank/DDBJ whole genome shotgun (WGS) entry which is preliminary data.</text>
</comment>
<name>A0A2S9YS47_9BACT</name>
<accession>A0A2S9YS47</accession>
<dbReference type="AlphaFoldDB" id="A0A2S9YS47"/>
<evidence type="ECO:0000313" key="1">
    <source>
        <dbReference type="EMBL" id="PRQ07872.1"/>
    </source>
</evidence>
<sequence length="126" mass="14183">MTLDEFAQLQANDLVECAGIERRVVRNYGHEVDLTDAEGVLTVRREYAGRICLLHRANPDAPLFRDPWVAVAPHLQLVNLVRARIGQRPIDRNSNYSPADIEADARFYAATQSWARARARELGIAS</sequence>